<dbReference type="InterPro" id="IPR000757">
    <property type="entry name" value="Beta-glucanase-like"/>
</dbReference>
<keyword evidence="4" id="KW-1185">Reference proteome</keyword>
<dbReference type="GO" id="GO:0005975">
    <property type="term" value="P:carbohydrate metabolic process"/>
    <property type="evidence" value="ECO:0007669"/>
    <property type="project" value="InterPro"/>
</dbReference>
<keyword evidence="1" id="KW-0732">Signal</keyword>
<dbReference type="SUPFAM" id="SSF49899">
    <property type="entry name" value="Concanavalin A-like lectins/glucanases"/>
    <property type="match status" value="1"/>
</dbReference>
<protein>
    <submittedName>
        <fullName evidence="3">Glycoside hydrolase family 16 protein</fullName>
    </submittedName>
</protein>
<evidence type="ECO:0000256" key="1">
    <source>
        <dbReference type="SAM" id="SignalP"/>
    </source>
</evidence>
<dbReference type="CDD" id="cd08023">
    <property type="entry name" value="GH16_laminarinase_like"/>
    <property type="match status" value="1"/>
</dbReference>
<proteinExistence type="predicted"/>
<dbReference type="InterPro" id="IPR013320">
    <property type="entry name" value="ConA-like_dom_sf"/>
</dbReference>
<dbReference type="EMBL" id="VDUX01000002">
    <property type="protein sequence ID" value="TXL62055.1"/>
    <property type="molecule type" value="Genomic_DNA"/>
</dbReference>
<dbReference type="OrthoDB" id="9809583at2"/>
<dbReference type="PROSITE" id="PS51762">
    <property type="entry name" value="GH16_2"/>
    <property type="match status" value="1"/>
</dbReference>
<dbReference type="Gene3D" id="2.60.120.200">
    <property type="match status" value="1"/>
</dbReference>
<keyword evidence="3" id="KW-0378">Hydrolase</keyword>
<dbReference type="PROSITE" id="PS51257">
    <property type="entry name" value="PROKAR_LIPOPROTEIN"/>
    <property type="match status" value="1"/>
</dbReference>
<dbReference type="AlphaFoldDB" id="A0A5C8NMA4"/>
<organism evidence="3 4">
    <name type="scientific">Aeromicrobium terrae</name>
    <dbReference type="NCBI Taxonomy" id="2498846"/>
    <lineage>
        <taxon>Bacteria</taxon>
        <taxon>Bacillati</taxon>
        <taxon>Actinomycetota</taxon>
        <taxon>Actinomycetes</taxon>
        <taxon>Propionibacteriales</taxon>
        <taxon>Nocardioidaceae</taxon>
        <taxon>Aeromicrobium</taxon>
    </lineage>
</organism>
<evidence type="ECO:0000313" key="3">
    <source>
        <dbReference type="EMBL" id="TXL62055.1"/>
    </source>
</evidence>
<dbReference type="PANTHER" id="PTHR10963">
    <property type="entry name" value="GLYCOSYL HYDROLASE-RELATED"/>
    <property type="match status" value="1"/>
</dbReference>
<reference evidence="3 4" key="1">
    <citation type="submission" date="2019-06" db="EMBL/GenBank/DDBJ databases">
        <title>Aeromicrobium sp. nov., isolated from a maize field.</title>
        <authorList>
            <person name="Lin S.-Y."/>
            <person name="Tsai C.-F."/>
            <person name="Young C.-C."/>
        </authorList>
    </citation>
    <scope>NUCLEOTIDE SEQUENCE [LARGE SCALE GENOMIC DNA]</scope>
    <source>
        <strain evidence="3 4">CC-CFT486</strain>
    </source>
</reference>
<dbReference type="PANTHER" id="PTHR10963:SF60">
    <property type="entry name" value="GRAM-NEGATIVE BACTERIA-BINDING PROTEIN 1-RELATED"/>
    <property type="match status" value="1"/>
</dbReference>
<comment type="caution">
    <text evidence="3">The sequence shown here is derived from an EMBL/GenBank/DDBJ whole genome shotgun (WGS) entry which is preliminary data.</text>
</comment>
<gene>
    <name evidence="3" type="ORF">FHP06_04910</name>
</gene>
<dbReference type="Proteomes" id="UP000321571">
    <property type="component" value="Unassembled WGS sequence"/>
</dbReference>
<feature type="chain" id="PRO_5023151515" evidence="1">
    <location>
        <begin position="29"/>
        <end position="300"/>
    </location>
</feature>
<accession>A0A5C8NMA4</accession>
<evidence type="ECO:0000259" key="2">
    <source>
        <dbReference type="PROSITE" id="PS51762"/>
    </source>
</evidence>
<dbReference type="RefSeq" id="WP_147684367.1">
    <property type="nucleotide sequence ID" value="NZ_VDUX01000002.1"/>
</dbReference>
<dbReference type="Pfam" id="PF00722">
    <property type="entry name" value="Glyco_hydro_16"/>
    <property type="match status" value="1"/>
</dbReference>
<feature type="signal peptide" evidence="1">
    <location>
        <begin position="1"/>
        <end position="28"/>
    </location>
</feature>
<sequence>MRHSRRALGIASLLALLLLACLTVPAQAATTPYDGCGGKEKIWAGGSRFTCVFTDDFSGTTLDRSKWEVTLTETDGFHSGWECFMDDPATVGVRDGALNLTTTTVDPFMCGVFGSRFPSSWPSGQVTTRDRLEIVRGRVEVRAAFIQGPGVGLHSAIWMWPTDSKRYGPWPASGEIDIAEYFSSVPDRVFPFIHYMSARPDRNATSARCRVRDPGAFHTYTLTWTTRTMTVAVDKRTCLRDTWRPAAPLKSPAPFDQPFYLVLTQALGRVDGQNPFQPGVTQLPATMQVDSVYVWSQPPA</sequence>
<evidence type="ECO:0000313" key="4">
    <source>
        <dbReference type="Proteomes" id="UP000321571"/>
    </source>
</evidence>
<dbReference type="InterPro" id="IPR050546">
    <property type="entry name" value="Glycosyl_Hydrlase_16"/>
</dbReference>
<name>A0A5C8NMA4_9ACTN</name>
<feature type="domain" description="GH16" evidence="2">
    <location>
        <begin position="24"/>
        <end position="300"/>
    </location>
</feature>
<dbReference type="GO" id="GO:0004553">
    <property type="term" value="F:hydrolase activity, hydrolyzing O-glycosyl compounds"/>
    <property type="evidence" value="ECO:0007669"/>
    <property type="project" value="InterPro"/>
</dbReference>